<evidence type="ECO:0000256" key="1">
    <source>
        <dbReference type="ARBA" id="ARBA00004345"/>
    </source>
</evidence>
<feature type="region of interest" description="Disordered" evidence="6">
    <location>
        <begin position="239"/>
        <end position="329"/>
    </location>
</feature>
<dbReference type="AlphaFoldDB" id="A0A8C5DMW6"/>
<evidence type="ECO:0000256" key="4">
    <source>
        <dbReference type="ARBA" id="ARBA00022490"/>
    </source>
</evidence>
<protein>
    <submittedName>
        <fullName evidence="7">Caveolae-associated protein 4a-like</fullName>
    </submittedName>
</protein>
<evidence type="ECO:0000313" key="7">
    <source>
        <dbReference type="Ensembl" id="ENSGWIP00000008245.1"/>
    </source>
</evidence>
<name>A0A8C5DMW6_GOUWI</name>
<keyword evidence="8" id="KW-1185">Reference proteome</keyword>
<keyword evidence="4" id="KW-0963">Cytoplasm</keyword>
<organism evidence="7 8">
    <name type="scientific">Gouania willdenowi</name>
    <name type="common">Blunt-snouted clingfish</name>
    <name type="synonym">Lepadogaster willdenowi</name>
    <dbReference type="NCBI Taxonomy" id="441366"/>
    <lineage>
        <taxon>Eukaryota</taxon>
        <taxon>Metazoa</taxon>
        <taxon>Chordata</taxon>
        <taxon>Craniata</taxon>
        <taxon>Vertebrata</taxon>
        <taxon>Euteleostomi</taxon>
        <taxon>Actinopterygii</taxon>
        <taxon>Neopterygii</taxon>
        <taxon>Teleostei</taxon>
        <taxon>Neoteleostei</taxon>
        <taxon>Acanthomorphata</taxon>
        <taxon>Ovalentaria</taxon>
        <taxon>Blenniimorphae</taxon>
        <taxon>Blenniiformes</taxon>
        <taxon>Gobiesocoidei</taxon>
        <taxon>Gobiesocidae</taxon>
        <taxon>Gobiesocinae</taxon>
        <taxon>Gouania</taxon>
    </lineage>
</organism>
<feature type="compositionally biased region" description="Basic and acidic residues" evidence="6">
    <location>
        <begin position="137"/>
        <end position="147"/>
    </location>
</feature>
<comment type="subcellular location">
    <subcellularLocation>
        <location evidence="2">Cytoplasm</location>
    </subcellularLocation>
    <subcellularLocation>
        <location evidence="1">Membrane</location>
        <location evidence="1">Caveola</location>
    </subcellularLocation>
</comment>
<dbReference type="GO" id="GO:0005901">
    <property type="term" value="C:caveola"/>
    <property type="evidence" value="ECO:0007669"/>
    <property type="project" value="UniProtKB-SubCell"/>
</dbReference>
<dbReference type="PANTHER" id="PTHR15240:SF6">
    <property type="entry name" value="MUSCLE-RELATED COILED-COIL PROTEIN"/>
    <property type="match status" value="1"/>
</dbReference>
<evidence type="ECO:0000313" key="8">
    <source>
        <dbReference type="Proteomes" id="UP000694680"/>
    </source>
</evidence>
<reference evidence="7" key="3">
    <citation type="submission" date="2025-09" db="UniProtKB">
        <authorList>
            <consortium name="Ensembl"/>
        </authorList>
    </citation>
    <scope>IDENTIFICATION</scope>
</reference>
<comment type="similarity">
    <text evidence="3">Belongs to the CAVIN family.</text>
</comment>
<proteinExistence type="inferred from homology"/>
<feature type="compositionally biased region" description="Basic and acidic residues" evidence="6">
    <location>
        <begin position="239"/>
        <end position="262"/>
    </location>
</feature>
<gene>
    <name evidence="7" type="primary">cavin4b</name>
</gene>
<evidence type="ECO:0000256" key="5">
    <source>
        <dbReference type="ARBA" id="ARBA00023136"/>
    </source>
</evidence>
<dbReference type="Pfam" id="PF15237">
    <property type="entry name" value="PTRF_SDPR"/>
    <property type="match status" value="1"/>
</dbReference>
<dbReference type="Ensembl" id="ENSGWIT00000009207.1">
    <property type="protein sequence ID" value="ENSGWIP00000008245.1"/>
    <property type="gene ID" value="ENSGWIG00000004866.1"/>
</dbReference>
<feature type="region of interest" description="Disordered" evidence="6">
    <location>
        <begin position="137"/>
        <end position="179"/>
    </location>
</feature>
<dbReference type="PANTHER" id="PTHR15240">
    <property type="entry name" value="CAVIN"/>
    <property type="match status" value="1"/>
</dbReference>
<reference evidence="7" key="1">
    <citation type="submission" date="2020-06" db="EMBL/GenBank/DDBJ databases">
        <authorList>
            <consortium name="Wellcome Sanger Institute Data Sharing"/>
        </authorList>
    </citation>
    <scope>NUCLEOTIDE SEQUENCE [LARGE SCALE GENOMIC DNA]</scope>
</reference>
<sequence>MTDKAGVAAGGSDDAGGIMALLDRVAGLMDTVQATQQRMEERQLELESTVKTIQADVVKLTNDHANTSSTVDRLLEKTRKVSRHIKDVRVRVENQNIRVKKVEATQGDLLAKNKFRVVIYQMFNKMLQSILNQPDAEERSLKGDQEVKSVAPGNEPAEASGGGARGEVEPDKFELPPESDEEYMVVEEAESSAAGRMKKTGLTRIESFKATFSKENLSKTRENLGTKVNKLGERIVTAERREKIRQSGERLKQSGERLKESIAKNVPAKLKKERTVAEGQEGAEGGAEGAAPVPPPKGRKSSPLVARPGGSESKGEESEVPMYDMKQLS</sequence>
<evidence type="ECO:0000256" key="6">
    <source>
        <dbReference type="SAM" id="MobiDB-lite"/>
    </source>
</evidence>
<dbReference type="GO" id="GO:0005737">
    <property type="term" value="C:cytoplasm"/>
    <property type="evidence" value="ECO:0007669"/>
    <property type="project" value="UniProtKB-SubCell"/>
</dbReference>
<evidence type="ECO:0000256" key="2">
    <source>
        <dbReference type="ARBA" id="ARBA00004496"/>
    </source>
</evidence>
<accession>A0A8C5DMW6</accession>
<keyword evidence="5" id="KW-0472">Membrane</keyword>
<dbReference type="Proteomes" id="UP000694680">
    <property type="component" value="Chromosome 20"/>
</dbReference>
<reference evidence="7" key="2">
    <citation type="submission" date="2025-08" db="UniProtKB">
        <authorList>
            <consortium name="Ensembl"/>
        </authorList>
    </citation>
    <scope>IDENTIFICATION</scope>
</reference>
<dbReference type="GO" id="GO:0010468">
    <property type="term" value="P:regulation of gene expression"/>
    <property type="evidence" value="ECO:0007669"/>
    <property type="project" value="TreeGrafter"/>
</dbReference>
<feature type="compositionally biased region" description="Basic and acidic residues" evidence="6">
    <location>
        <begin position="166"/>
        <end position="175"/>
    </location>
</feature>
<dbReference type="InterPro" id="IPR026752">
    <property type="entry name" value="Cavin_fam"/>
</dbReference>
<evidence type="ECO:0000256" key="3">
    <source>
        <dbReference type="ARBA" id="ARBA00008836"/>
    </source>
</evidence>